<gene>
    <name evidence="12" type="ORF">CcCBS67573_g10667</name>
</gene>
<feature type="domain" description="F-box" evidence="11">
    <location>
        <begin position="1"/>
        <end position="45"/>
    </location>
</feature>
<dbReference type="InterPro" id="IPR001810">
    <property type="entry name" value="F-box_dom"/>
</dbReference>
<keyword evidence="5" id="KW-0732">Signal</keyword>
<dbReference type="PANTHER" id="PTHR48059">
    <property type="entry name" value="POLYGALACTURONASE INHIBITOR 1"/>
    <property type="match status" value="1"/>
</dbReference>
<evidence type="ECO:0000256" key="7">
    <source>
        <dbReference type="ARBA" id="ARBA00022989"/>
    </source>
</evidence>
<keyword evidence="4" id="KW-0812">Transmembrane</keyword>
<dbReference type="Pfam" id="PF13855">
    <property type="entry name" value="LRR_8"/>
    <property type="match status" value="2"/>
</dbReference>
<dbReference type="Gene3D" id="1.20.1280.50">
    <property type="match status" value="1"/>
</dbReference>
<dbReference type="InterPro" id="IPR051848">
    <property type="entry name" value="PGIP"/>
</dbReference>
<dbReference type="Proteomes" id="UP000320333">
    <property type="component" value="Unassembled WGS sequence"/>
</dbReference>
<comment type="caution">
    <text evidence="12">The sequence shown here is derived from an EMBL/GenBank/DDBJ whole genome shotgun (WGS) entry which is preliminary data.</text>
</comment>
<evidence type="ECO:0000259" key="11">
    <source>
        <dbReference type="PROSITE" id="PS50181"/>
    </source>
</evidence>
<accession>A0A507CII0</accession>
<name>A0A507CII0_9FUNG</name>
<protein>
    <recommendedName>
        <fullName evidence="11">F-box domain-containing protein</fullName>
    </recommendedName>
</protein>
<dbReference type="FunFam" id="3.80.10.10:FF:000413">
    <property type="entry name" value="Inactive leucine-rich repeat receptor-like protein kinase"/>
    <property type="match status" value="1"/>
</dbReference>
<evidence type="ECO:0000256" key="3">
    <source>
        <dbReference type="ARBA" id="ARBA00022614"/>
    </source>
</evidence>
<organism evidence="12 13">
    <name type="scientific">Chytriomyces confervae</name>
    <dbReference type="NCBI Taxonomy" id="246404"/>
    <lineage>
        <taxon>Eukaryota</taxon>
        <taxon>Fungi</taxon>
        <taxon>Fungi incertae sedis</taxon>
        <taxon>Chytridiomycota</taxon>
        <taxon>Chytridiomycota incertae sedis</taxon>
        <taxon>Chytridiomycetes</taxon>
        <taxon>Chytridiales</taxon>
        <taxon>Chytriomycetaceae</taxon>
        <taxon>Chytriomyces</taxon>
    </lineage>
</organism>
<dbReference type="GO" id="GO:0016020">
    <property type="term" value="C:membrane"/>
    <property type="evidence" value="ECO:0007669"/>
    <property type="project" value="UniProtKB-SubCell"/>
</dbReference>
<evidence type="ECO:0000256" key="2">
    <source>
        <dbReference type="ARBA" id="ARBA00004196"/>
    </source>
</evidence>
<keyword evidence="6" id="KW-0677">Repeat</keyword>
<reference evidence="12 13" key="1">
    <citation type="journal article" date="2019" name="Sci. Rep.">
        <title>Comparative genomics of chytrid fungi reveal insights into the obligate biotrophic and pathogenic lifestyle of Synchytrium endobioticum.</title>
        <authorList>
            <person name="van de Vossenberg B.T.L.H."/>
            <person name="Warris S."/>
            <person name="Nguyen H.D.T."/>
            <person name="van Gent-Pelzer M.P.E."/>
            <person name="Joly D.L."/>
            <person name="van de Geest H.C."/>
            <person name="Bonants P.J.M."/>
            <person name="Smith D.S."/>
            <person name="Levesque C.A."/>
            <person name="van der Lee T.A.J."/>
        </authorList>
    </citation>
    <scope>NUCLEOTIDE SEQUENCE [LARGE SCALE GENOMIC DNA]</scope>
    <source>
        <strain evidence="12 13">CBS 675.73</strain>
    </source>
</reference>
<evidence type="ECO:0000313" key="13">
    <source>
        <dbReference type="Proteomes" id="UP000320333"/>
    </source>
</evidence>
<dbReference type="OrthoDB" id="676979at2759"/>
<dbReference type="InterPro" id="IPR032675">
    <property type="entry name" value="LRR_dom_sf"/>
</dbReference>
<dbReference type="PANTHER" id="PTHR48059:SF30">
    <property type="entry name" value="OS06G0587000 PROTEIN"/>
    <property type="match status" value="1"/>
</dbReference>
<evidence type="ECO:0000256" key="4">
    <source>
        <dbReference type="ARBA" id="ARBA00022692"/>
    </source>
</evidence>
<comment type="subcellular location">
    <subcellularLocation>
        <location evidence="2">Cell envelope</location>
    </subcellularLocation>
    <subcellularLocation>
        <location evidence="1">Membrane</location>
        <topology evidence="1">Single-pass membrane protein</topology>
    </subcellularLocation>
</comment>
<keyword evidence="3" id="KW-0433">Leucine-rich repeat</keyword>
<proteinExistence type="predicted"/>
<dbReference type="InterPro" id="IPR001611">
    <property type="entry name" value="Leu-rich_rpt"/>
</dbReference>
<dbReference type="SUPFAM" id="SSF81383">
    <property type="entry name" value="F-box domain"/>
    <property type="match status" value="1"/>
</dbReference>
<keyword evidence="10" id="KW-0325">Glycoprotein</keyword>
<evidence type="ECO:0000256" key="5">
    <source>
        <dbReference type="ARBA" id="ARBA00022729"/>
    </source>
</evidence>
<keyword evidence="7" id="KW-1133">Transmembrane helix</keyword>
<dbReference type="SMART" id="SM00256">
    <property type="entry name" value="FBOX"/>
    <property type="match status" value="1"/>
</dbReference>
<dbReference type="PRINTS" id="PR00019">
    <property type="entry name" value="LEURICHRPT"/>
</dbReference>
<evidence type="ECO:0000256" key="10">
    <source>
        <dbReference type="ARBA" id="ARBA00023180"/>
    </source>
</evidence>
<dbReference type="AlphaFoldDB" id="A0A507CII0"/>
<evidence type="ECO:0000256" key="9">
    <source>
        <dbReference type="ARBA" id="ARBA00023170"/>
    </source>
</evidence>
<keyword evidence="9" id="KW-0675">Receptor</keyword>
<dbReference type="Gene3D" id="3.80.10.10">
    <property type="entry name" value="Ribonuclease Inhibitor"/>
    <property type="match status" value="2"/>
</dbReference>
<evidence type="ECO:0000313" key="12">
    <source>
        <dbReference type="EMBL" id="TPX39472.1"/>
    </source>
</evidence>
<evidence type="ECO:0000256" key="6">
    <source>
        <dbReference type="ARBA" id="ARBA00022737"/>
    </source>
</evidence>
<dbReference type="SUPFAM" id="SSF52058">
    <property type="entry name" value="L domain-like"/>
    <property type="match status" value="1"/>
</dbReference>
<dbReference type="SMART" id="SM00369">
    <property type="entry name" value="LRR_TYP"/>
    <property type="match status" value="3"/>
</dbReference>
<dbReference type="Pfam" id="PF12937">
    <property type="entry name" value="F-box-like"/>
    <property type="match status" value="1"/>
</dbReference>
<evidence type="ECO:0000256" key="8">
    <source>
        <dbReference type="ARBA" id="ARBA00023136"/>
    </source>
</evidence>
<evidence type="ECO:0000256" key="1">
    <source>
        <dbReference type="ARBA" id="ARBA00004167"/>
    </source>
</evidence>
<dbReference type="InterPro" id="IPR003591">
    <property type="entry name" value="Leu-rich_rpt_typical-subtyp"/>
</dbReference>
<keyword evidence="8" id="KW-0472">Membrane</keyword>
<dbReference type="EMBL" id="QEAP01001919">
    <property type="protein sequence ID" value="TPX39472.1"/>
    <property type="molecule type" value="Genomic_DNA"/>
</dbReference>
<sequence>MHLLDLPLEVVLHIFAQLDPFKIAKYRRVCRSFNKLLMGHPFSNLVGLVHIGDIPNELLFCFVTPACFGERFLTKVQDHVNSVCPGGAFTKYPVNTLNAIPINPVKALDEASMFENFPGVALRRSRNFCLAGPLPSTIGSLTQLTSLNLRSDFLYGPIPRSLGDLIQLTTLNLVNTNVTGPILLELATLANLKELELQHRPLDEEMPDSFGNLVNLEVLNMSSAGLRGPIPVSFRNLVNLVELNLELNELSGTVPDIFGGMSNLQMLELNNNNLEGPIPESIGRCMQLMTLLDLSNNQLSGSVPRSFAGWRRLELLDLSGNHLEGDLPDYFRTSSADKSNIPSGSYGAGEFLQDEGVVVSMDRVRGAGA</sequence>
<dbReference type="InterPro" id="IPR036047">
    <property type="entry name" value="F-box-like_dom_sf"/>
</dbReference>
<dbReference type="PROSITE" id="PS50181">
    <property type="entry name" value="FBOX"/>
    <property type="match status" value="1"/>
</dbReference>
<keyword evidence="13" id="KW-1185">Reference proteome</keyword>
<feature type="non-terminal residue" evidence="12">
    <location>
        <position position="369"/>
    </location>
</feature>